<dbReference type="InParanoid" id="A0A061DVS7"/>
<sequence>MNVNQTLSRVIKMFCRMVELGLLQAYGVETQAVDSGMAAVEIIASGANFNLIVIDMVLPVLNGLVTTRQIRAMGVRCKMLGVTAHFYERERQAFLAAGVDEFIEKPLTPDILVPILRELDGQ</sequence>
<dbReference type="InterPro" id="IPR052048">
    <property type="entry name" value="ST_Response_Regulator"/>
</dbReference>
<dbReference type="SMART" id="SM00448">
    <property type="entry name" value="REC"/>
    <property type="match status" value="1"/>
</dbReference>
<name>A0A061DVS7_THECC</name>
<dbReference type="SUPFAM" id="SSF52172">
    <property type="entry name" value="CheY-like"/>
    <property type="match status" value="1"/>
</dbReference>
<dbReference type="CDD" id="cd17546">
    <property type="entry name" value="REC_hyHK_CKI1_RcsC-like"/>
    <property type="match status" value="1"/>
</dbReference>
<dbReference type="OMA" id="ILINMEM"/>
<dbReference type="InterPro" id="IPR011006">
    <property type="entry name" value="CheY-like_superfamily"/>
</dbReference>
<dbReference type="Proteomes" id="UP000026915">
    <property type="component" value="Chromosome 1"/>
</dbReference>
<feature type="domain" description="Response regulatory" evidence="2">
    <location>
        <begin position="1"/>
        <end position="120"/>
    </location>
</feature>
<dbReference type="GO" id="GO:0000156">
    <property type="term" value="F:phosphorelay response regulator activity"/>
    <property type="evidence" value="ECO:0000318"/>
    <property type="project" value="GO_Central"/>
</dbReference>
<evidence type="ECO:0000259" key="2">
    <source>
        <dbReference type="PROSITE" id="PS50110"/>
    </source>
</evidence>
<dbReference type="Gramene" id="EOX94108">
    <property type="protein sequence ID" value="EOX94108"/>
    <property type="gene ID" value="TCM_003307"/>
</dbReference>
<keyword evidence="4" id="KW-1185">Reference proteome</keyword>
<feature type="modified residue" description="4-aspartylphosphate" evidence="1">
    <location>
        <position position="55"/>
    </location>
</feature>
<dbReference type="GO" id="GO:0000160">
    <property type="term" value="P:phosphorelay signal transduction system"/>
    <property type="evidence" value="ECO:0000318"/>
    <property type="project" value="GO_Central"/>
</dbReference>
<organism evidence="3 4">
    <name type="scientific">Theobroma cacao</name>
    <name type="common">Cacao</name>
    <name type="synonym">Cocoa</name>
    <dbReference type="NCBI Taxonomy" id="3641"/>
    <lineage>
        <taxon>Eukaryota</taxon>
        <taxon>Viridiplantae</taxon>
        <taxon>Streptophyta</taxon>
        <taxon>Embryophyta</taxon>
        <taxon>Tracheophyta</taxon>
        <taxon>Spermatophyta</taxon>
        <taxon>Magnoliopsida</taxon>
        <taxon>eudicotyledons</taxon>
        <taxon>Gunneridae</taxon>
        <taxon>Pentapetalae</taxon>
        <taxon>rosids</taxon>
        <taxon>malvids</taxon>
        <taxon>Malvales</taxon>
        <taxon>Malvaceae</taxon>
        <taxon>Byttnerioideae</taxon>
        <taxon>Theobroma</taxon>
    </lineage>
</organism>
<dbReference type="PANTHER" id="PTHR43228">
    <property type="entry name" value="TWO-COMPONENT RESPONSE REGULATOR"/>
    <property type="match status" value="1"/>
</dbReference>
<dbReference type="PANTHER" id="PTHR43228:SF17">
    <property type="entry name" value="HISTIDINE KINASE RESPONSE REGULATOR AND TRANSCRIPTION FACTOR RR-A-TYPE FAMILY-RELATED"/>
    <property type="match status" value="1"/>
</dbReference>
<dbReference type="InterPro" id="IPR001789">
    <property type="entry name" value="Sig_transdc_resp-reg_receiver"/>
</dbReference>
<evidence type="ECO:0000256" key="1">
    <source>
        <dbReference type="PROSITE-ProRule" id="PRU00169"/>
    </source>
</evidence>
<dbReference type="eggNOG" id="KOG0519">
    <property type="taxonomic scope" value="Eukaryota"/>
</dbReference>
<reference evidence="3 4" key="1">
    <citation type="journal article" date="2013" name="Genome Biol.">
        <title>The genome sequence of the most widely cultivated cacao type and its use to identify candidate genes regulating pod color.</title>
        <authorList>
            <person name="Motamayor J.C."/>
            <person name="Mockaitis K."/>
            <person name="Schmutz J."/>
            <person name="Haiminen N."/>
            <person name="Iii D.L."/>
            <person name="Cornejo O."/>
            <person name="Findley S.D."/>
            <person name="Zheng P."/>
            <person name="Utro F."/>
            <person name="Royaert S."/>
            <person name="Saski C."/>
            <person name="Jenkins J."/>
            <person name="Podicheti R."/>
            <person name="Zhao M."/>
            <person name="Scheffler B.E."/>
            <person name="Stack J.C."/>
            <person name="Feltus F.A."/>
            <person name="Mustiga G.M."/>
            <person name="Amores F."/>
            <person name="Phillips W."/>
            <person name="Marelli J.P."/>
            <person name="May G.D."/>
            <person name="Shapiro H."/>
            <person name="Ma J."/>
            <person name="Bustamante C.D."/>
            <person name="Schnell R.J."/>
            <person name="Main D."/>
            <person name="Gilbert D."/>
            <person name="Parida L."/>
            <person name="Kuhn D.N."/>
        </authorList>
    </citation>
    <scope>NUCLEOTIDE SEQUENCE [LARGE SCALE GENOMIC DNA]</scope>
    <source>
        <strain evidence="4">cv. Matina 1-6</strain>
    </source>
</reference>
<proteinExistence type="predicted"/>
<accession>A0A061DVS7</accession>
<keyword evidence="1" id="KW-0597">Phosphoprotein</keyword>
<evidence type="ECO:0000313" key="4">
    <source>
        <dbReference type="Proteomes" id="UP000026915"/>
    </source>
</evidence>
<dbReference type="HOGENOM" id="CLU_000445_69_12_1"/>
<dbReference type="STRING" id="3641.A0A061DVS7"/>
<gene>
    <name evidence="3" type="ORF">TCM_003307</name>
</gene>
<dbReference type="Gene3D" id="3.40.50.2300">
    <property type="match status" value="1"/>
</dbReference>
<evidence type="ECO:0000313" key="3">
    <source>
        <dbReference type="EMBL" id="EOX94108.1"/>
    </source>
</evidence>
<dbReference type="AlphaFoldDB" id="A0A061DVS7"/>
<protein>
    <submittedName>
        <fullName evidence="3">Response regulator 24, putative</fullName>
    </submittedName>
</protein>
<dbReference type="Pfam" id="PF00072">
    <property type="entry name" value="Response_reg"/>
    <property type="match status" value="1"/>
</dbReference>
<dbReference type="PROSITE" id="PS50110">
    <property type="entry name" value="RESPONSE_REGULATORY"/>
    <property type="match status" value="1"/>
</dbReference>
<dbReference type="EMBL" id="CM001879">
    <property type="protein sequence ID" value="EOX94108.1"/>
    <property type="molecule type" value="Genomic_DNA"/>
</dbReference>